<feature type="compositionally biased region" description="Polar residues" evidence="1">
    <location>
        <begin position="129"/>
        <end position="145"/>
    </location>
</feature>
<feature type="region of interest" description="Disordered" evidence="1">
    <location>
        <begin position="94"/>
        <end position="148"/>
    </location>
</feature>
<accession>A0AAN6W673</accession>
<dbReference type="EMBL" id="MU866220">
    <property type="protein sequence ID" value="KAK4175790.1"/>
    <property type="molecule type" value="Genomic_DNA"/>
</dbReference>
<protein>
    <submittedName>
        <fullName evidence="2">Uncharacterized protein</fullName>
    </submittedName>
</protein>
<reference evidence="2" key="2">
    <citation type="submission" date="2023-05" db="EMBL/GenBank/DDBJ databases">
        <authorList>
            <consortium name="Lawrence Berkeley National Laboratory"/>
            <person name="Steindorff A."/>
            <person name="Hensen N."/>
            <person name="Bonometti L."/>
            <person name="Westerberg I."/>
            <person name="Brannstrom I.O."/>
            <person name="Guillou S."/>
            <person name="Cros-Aarteil S."/>
            <person name="Calhoun S."/>
            <person name="Haridas S."/>
            <person name="Kuo A."/>
            <person name="Mondo S."/>
            <person name="Pangilinan J."/>
            <person name="Riley R."/>
            <person name="Labutti K."/>
            <person name="Andreopoulos B."/>
            <person name="Lipzen A."/>
            <person name="Chen C."/>
            <person name="Yanf M."/>
            <person name="Daum C."/>
            <person name="Ng V."/>
            <person name="Clum A."/>
            <person name="Ohm R."/>
            <person name="Martin F."/>
            <person name="Silar P."/>
            <person name="Natvig D."/>
            <person name="Lalanne C."/>
            <person name="Gautier V."/>
            <person name="Ament-Velasquez S.L."/>
            <person name="Kruys A."/>
            <person name="Hutchinson M.I."/>
            <person name="Powell A.J."/>
            <person name="Barry K."/>
            <person name="Miller A.N."/>
            <person name="Grigoriev I.V."/>
            <person name="Debuchy R."/>
            <person name="Gladieux P."/>
            <person name="Thoren M.H."/>
            <person name="Johannesson H."/>
        </authorList>
    </citation>
    <scope>NUCLEOTIDE SEQUENCE</scope>
    <source>
        <strain evidence="2">CBS 892.96</strain>
    </source>
</reference>
<proteinExistence type="predicted"/>
<name>A0AAN6W673_9PEZI</name>
<dbReference type="AlphaFoldDB" id="A0AAN6W673"/>
<feature type="region of interest" description="Disordered" evidence="1">
    <location>
        <begin position="1"/>
        <end position="73"/>
    </location>
</feature>
<evidence type="ECO:0000313" key="3">
    <source>
        <dbReference type="Proteomes" id="UP001302321"/>
    </source>
</evidence>
<sequence length="381" mass="41720">LGKSGEGSKGDVGKSGGVDEEDDAINVDARIGDDKGKGKEVEVNGVCEQPSAKKSKKKDGASTAIKNKKRKLTLKVEMGQEGEWMVSEKEAGEMFPDLPKPAGVAGADANDDEKEGPSTSDEIEEQITRELTASAPTTSNPPSFDSQKDTFARLDLGFGIHDHGDEADDGGNDKEMKELIEEVFARPEFEYRVGGDDEAYLISVGNNMNELRAALLLPSTAPDKNDNNKDDVTAIKSLLHSLDARISALPFDGKGQQEDKMKNLTKDLREVFNGLVRLSGRVHRDEMRAGFRHEILFDGMKKIVGDLRAVMEHLGLKTETTQEGPLAKKWEKNDRDKEGKKALESCLRSYLEDMGRATGREQLGEKGRLAVEYAGRVLRGL</sequence>
<reference evidence="2" key="1">
    <citation type="journal article" date="2023" name="Mol. Phylogenet. Evol.">
        <title>Genome-scale phylogeny and comparative genomics of the fungal order Sordariales.</title>
        <authorList>
            <person name="Hensen N."/>
            <person name="Bonometti L."/>
            <person name="Westerberg I."/>
            <person name="Brannstrom I.O."/>
            <person name="Guillou S."/>
            <person name="Cros-Aarteil S."/>
            <person name="Calhoun S."/>
            <person name="Haridas S."/>
            <person name="Kuo A."/>
            <person name="Mondo S."/>
            <person name="Pangilinan J."/>
            <person name="Riley R."/>
            <person name="LaButti K."/>
            <person name="Andreopoulos B."/>
            <person name="Lipzen A."/>
            <person name="Chen C."/>
            <person name="Yan M."/>
            <person name="Daum C."/>
            <person name="Ng V."/>
            <person name="Clum A."/>
            <person name="Steindorff A."/>
            <person name="Ohm R.A."/>
            <person name="Martin F."/>
            <person name="Silar P."/>
            <person name="Natvig D.O."/>
            <person name="Lalanne C."/>
            <person name="Gautier V."/>
            <person name="Ament-Velasquez S.L."/>
            <person name="Kruys A."/>
            <person name="Hutchinson M.I."/>
            <person name="Powell A.J."/>
            <person name="Barry K."/>
            <person name="Miller A.N."/>
            <person name="Grigoriev I.V."/>
            <person name="Debuchy R."/>
            <person name="Gladieux P."/>
            <person name="Hiltunen Thoren M."/>
            <person name="Johannesson H."/>
        </authorList>
    </citation>
    <scope>NUCLEOTIDE SEQUENCE</scope>
    <source>
        <strain evidence="2">CBS 892.96</strain>
    </source>
</reference>
<feature type="non-terminal residue" evidence="2">
    <location>
        <position position="381"/>
    </location>
</feature>
<feature type="non-terminal residue" evidence="2">
    <location>
        <position position="1"/>
    </location>
</feature>
<gene>
    <name evidence="2" type="ORF">QBC36DRAFT_161026</name>
</gene>
<organism evidence="2 3">
    <name type="scientific">Triangularia setosa</name>
    <dbReference type="NCBI Taxonomy" id="2587417"/>
    <lineage>
        <taxon>Eukaryota</taxon>
        <taxon>Fungi</taxon>
        <taxon>Dikarya</taxon>
        <taxon>Ascomycota</taxon>
        <taxon>Pezizomycotina</taxon>
        <taxon>Sordariomycetes</taxon>
        <taxon>Sordariomycetidae</taxon>
        <taxon>Sordariales</taxon>
        <taxon>Podosporaceae</taxon>
        <taxon>Triangularia</taxon>
    </lineage>
</organism>
<evidence type="ECO:0000313" key="2">
    <source>
        <dbReference type="EMBL" id="KAK4175790.1"/>
    </source>
</evidence>
<feature type="compositionally biased region" description="Basic and acidic residues" evidence="1">
    <location>
        <begin position="30"/>
        <end position="42"/>
    </location>
</feature>
<feature type="compositionally biased region" description="Basic and acidic residues" evidence="1">
    <location>
        <begin position="1"/>
        <end position="12"/>
    </location>
</feature>
<comment type="caution">
    <text evidence="2">The sequence shown here is derived from an EMBL/GenBank/DDBJ whole genome shotgun (WGS) entry which is preliminary data.</text>
</comment>
<evidence type="ECO:0000256" key="1">
    <source>
        <dbReference type="SAM" id="MobiDB-lite"/>
    </source>
</evidence>
<keyword evidence="3" id="KW-1185">Reference proteome</keyword>
<dbReference type="Proteomes" id="UP001302321">
    <property type="component" value="Unassembled WGS sequence"/>
</dbReference>